<accession>A0A0H2MVE5</accession>
<keyword evidence="8" id="KW-0378">Hydrolase</keyword>
<dbReference type="SUPFAM" id="SSF53955">
    <property type="entry name" value="Lysozyme-like"/>
    <property type="match status" value="1"/>
</dbReference>
<evidence type="ECO:0000256" key="8">
    <source>
        <dbReference type="ARBA" id="ARBA00022801"/>
    </source>
</evidence>
<sequence length="712" mass="77892">MATTKKTSKKESGKKGSGAKGSGRGSKTLKADSRKRVTSASKRSTKARKTAAGKRKPKTASRKRTAKRGFLKTMVLWCSVLAIWGTILLGGLVAYYAWDLPDVGGLEQVSRRPSVTLMSDDGIRLASYGDVYGDVLDVDEMSPTLPQAIIAIEDRRFYDHFGIDVLGIARAMLVNIRAGRMAHGGSTITQQLAKNLFLSSERSLKRKVQEALLAIWLEQKFTKKQILTLYMNRVYFGAGTYGVDAASRIYFGLSARKIGLYESALIAGLLKAPSRYNPTSSAAKAETRTSLVLQAMVDARFITSEEAGKAKKNRPSLKRNTNGQGKYFTDWVLRQVDEYIGGYRGDIVVHTTLNTRHQRLAEKNLLKILKDNRKKHNVEQAALVVMSNYGAVTAMVGGRDYRTSQFNRVTQALRQPGSAFKPFVFLAGIESGLRPDSRFVDKPIKVGKWKPGNYKGKYYGDVTLRDAFARSMNSVAVQVSEKVGRKQVAEVAHRLGIETDLDTSPSIALGASEVTLLELTAAYSVFSNGGNAVSAYGIKEIQDRNGNKLYQRTGSGLGRVVKTRNVAMINDMMSATVAWGTGKAAQTGRSAAGKTGTTQDSRDALFVGYTPYTVAGVWFGNDNGSPMKSVTGGTLPAKVWGNLVREIEQNKPIAELPKQPPTFLEDTVEEASGFLESLFGRLKSDSRSSEGSEDKKEEKNNFHEPKGTAKFK</sequence>
<evidence type="ECO:0000256" key="5">
    <source>
        <dbReference type="ARBA" id="ARBA00022670"/>
    </source>
</evidence>
<dbReference type="GO" id="GO:0009002">
    <property type="term" value="F:serine-type D-Ala-D-Ala carboxypeptidase activity"/>
    <property type="evidence" value="ECO:0007669"/>
    <property type="project" value="UniProtKB-EC"/>
</dbReference>
<keyword evidence="5" id="KW-0645">Protease</keyword>
<feature type="region of interest" description="Disordered" evidence="15">
    <location>
        <begin position="682"/>
        <end position="712"/>
    </location>
</feature>
<evidence type="ECO:0000256" key="10">
    <source>
        <dbReference type="ARBA" id="ARBA00022984"/>
    </source>
</evidence>
<keyword evidence="12" id="KW-0961">Cell wall biogenesis/degradation</keyword>
<dbReference type="GO" id="GO:0071555">
    <property type="term" value="P:cell wall organization"/>
    <property type="evidence" value="ECO:0007669"/>
    <property type="project" value="UniProtKB-KW"/>
</dbReference>
<keyword evidence="10" id="KW-0573">Peptidoglycan synthesis</keyword>
<evidence type="ECO:0000256" key="3">
    <source>
        <dbReference type="ARBA" id="ARBA00007739"/>
    </source>
</evidence>
<name>A0A0H2MVE5_9PROT</name>
<keyword evidence="6" id="KW-0328">Glycosyltransferase</keyword>
<dbReference type="PANTHER" id="PTHR32282:SF33">
    <property type="entry name" value="PEPTIDOGLYCAN GLYCOSYLTRANSFERASE"/>
    <property type="match status" value="1"/>
</dbReference>
<keyword evidence="9" id="KW-0133">Cell shape</keyword>
<keyword evidence="4" id="KW-0121">Carboxypeptidase</keyword>
<evidence type="ECO:0000256" key="6">
    <source>
        <dbReference type="ARBA" id="ARBA00022676"/>
    </source>
</evidence>
<dbReference type="GO" id="GO:0009252">
    <property type="term" value="P:peptidoglycan biosynthetic process"/>
    <property type="evidence" value="ECO:0007669"/>
    <property type="project" value="UniProtKB-UniPathway"/>
</dbReference>
<dbReference type="UniPathway" id="UPA00219"/>
<dbReference type="GO" id="GO:0008955">
    <property type="term" value="F:peptidoglycan glycosyltransferase activity"/>
    <property type="evidence" value="ECO:0007669"/>
    <property type="project" value="UniProtKB-EC"/>
</dbReference>
<keyword evidence="20" id="KW-1185">Reference proteome</keyword>
<dbReference type="InterPro" id="IPR001264">
    <property type="entry name" value="Glyco_trans_51"/>
</dbReference>
<dbReference type="InterPro" id="IPR012338">
    <property type="entry name" value="Beta-lactam/transpept-like"/>
</dbReference>
<comment type="pathway">
    <text evidence="1">Cell wall biogenesis; peptidoglycan biosynthesis.</text>
</comment>
<dbReference type="Gene3D" id="3.40.710.10">
    <property type="entry name" value="DD-peptidase/beta-lactamase superfamily"/>
    <property type="match status" value="1"/>
</dbReference>
<dbReference type="Proteomes" id="UP000035444">
    <property type="component" value="Unassembled WGS sequence"/>
</dbReference>
<comment type="caution">
    <text evidence="19">The sequence shown here is derived from an EMBL/GenBank/DDBJ whole genome shotgun (WGS) entry which is preliminary data.</text>
</comment>
<protein>
    <submittedName>
        <fullName evidence="19">Penicillin-binding protein</fullName>
    </submittedName>
</protein>
<reference evidence="19 20" key="1">
    <citation type="submission" date="2015-03" db="EMBL/GenBank/DDBJ databases">
        <title>Genome Sequence of Kiloniella spongiae MEBiC09566, isolated from a marine sponge.</title>
        <authorList>
            <person name="Shao Z."/>
            <person name="Wang L."/>
            <person name="Li X."/>
        </authorList>
    </citation>
    <scope>NUCLEOTIDE SEQUENCE [LARGE SCALE GENOMIC DNA]</scope>
    <source>
        <strain evidence="19 20">MEBiC09566</strain>
    </source>
</reference>
<proteinExistence type="inferred from homology"/>
<dbReference type="GO" id="GO:0030288">
    <property type="term" value="C:outer membrane-bounded periplasmic space"/>
    <property type="evidence" value="ECO:0007669"/>
    <property type="project" value="TreeGrafter"/>
</dbReference>
<evidence type="ECO:0000256" key="13">
    <source>
        <dbReference type="ARBA" id="ARBA00034000"/>
    </source>
</evidence>
<dbReference type="InterPro" id="IPR023346">
    <property type="entry name" value="Lysozyme-like_dom_sf"/>
</dbReference>
<feature type="region of interest" description="Disordered" evidence="15">
    <location>
        <begin position="1"/>
        <end position="65"/>
    </location>
</feature>
<organism evidence="19 20">
    <name type="scientific">Kiloniella spongiae</name>
    <dbReference type="NCBI Taxonomy" id="1489064"/>
    <lineage>
        <taxon>Bacteria</taxon>
        <taxon>Pseudomonadati</taxon>
        <taxon>Pseudomonadota</taxon>
        <taxon>Alphaproteobacteria</taxon>
        <taxon>Rhodospirillales</taxon>
        <taxon>Kiloniellaceae</taxon>
        <taxon>Kiloniella</taxon>
    </lineage>
</organism>
<evidence type="ECO:0000256" key="14">
    <source>
        <dbReference type="ARBA" id="ARBA00049902"/>
    </source>
</evidence>
<dbReference type="SUPFAM" id="SSF56601">
    <property type="entry name" value="beta-lactamase/transpeptidase-like"/>
    <property type="match status" value="1"/>
</dbReference>
<keyword evidence="16" id="KW-1133">Transmembrane helix</keyword>
<dbReference type="GO" id="GO:0008360">
    <property type="term" value="P:regulation of cell shape"/>
    <property type="evidence" value="ECO:0007669"/>
    <property type="project" value="UniProtKB-KW"/>
</dbReference>
<dbReference type="NCBIfam" id="TIGR02074">
    <property type="entry name" value="PBP_1a_fam"/>
    <property type="match status" value="1"/>
</dbReference>
<keyword evidence="16" id="KW-0812">Transmembrane</keyword>
<dbReference type="AlphaFoldDB" id="A0A0H2MVE5"/>
<dbReference type="Gene3D" id="1.10.3810.10">
    <property type="entry name" value="Biosynthetic peptidoglycan transglycosylase-like"/>
    <property type="match status" value="1"/>
</dbReference>
<dbReference type="PANTHER" id="PTHR32282">
    <property type="entry name" value="BINDING PROTEIN TRANSPEPTIDASE, PUTATIVE-RELATED"/>
    <property type="match status" value="1"/>
</dbReference>
<dbReference type="FunFam" id="1.10.3810.10:FF:000001">
    <property type="entry name" value="Penicillin-binding protein 1A"/>
    <property type="match status" value="1"/>
</dbReference>
<evidence type="ECO:0000256" key="1">
    <source>
        <dbReference type="ARBA" id="ARBA00004752"/>
    </source>
</evidence>
<feature type="compositionally biased region" description="Basic residues" evidence="15">
    <location>
        <begin position="43"/>
        <end position="65"/>
    </location>
</feature>
<evidence type="ECO:0000259" key="18">
    <source>
        <dbReference type="Pfam" id="PF00912"/>
    </source>
</evidence>
<dbReference type="InterPro" id="IPR036950">
    <property type="entry name" value="PBP_transglycosylase"/>
</dbReference>
<comment type="catalytic activity">
    <reaction evidence="13">
        <text>Preferential cleavage: (Ac)2-L-Lys-D-Ala-|-D-Ala. Also transpeptidation of peptidyl-alanyl moieties that are N-acyl substituents of D-alanine.</text>
        <dbReference type="EC" id="3.4.16.4"/>
    </reaction>
</comment>
<dbReference type="RefSeq" id="WP_047763886.1">
    <property type="nucleotide sequence ID" value="NZ_LAQL01000006.1"/>
</dbReference>
<evidence type="ECO:0000256" key="16">
    <source>
        <dbReference type="SAM" id="Phobius"/>
    </source>
</evidence>
<gene>
    <name evidence="19" type="ORF">WH96_09215</name>
</gene>
<dbReference type="GO" id="GO:0008658">
    <property type="term" value="F:penicillin binding"/>
    <property type="evidence" value="ECO:0007669"/>
    <property type="project" value="InterPro"/>
</dbReference>
<evidence type="ECO:0000256" key="11">
    <source>
        <dbReference type="ARBA" id="ARBA00023268"/>
    </source>
</evidence>
<dbReference type="GO" id="GO:0006508">
    <property type="term" value="P:proteolysis"/>
    <property type="evidence" value="ECO:0007669"/>
    <property type="project" value="UniProtKB-KW"/>
</dbReference>
<evidence type="ECO:0000256" key="15">
    <source>
        <dbReference type="SAM" id="MobiDB-lite"/>
    </source>
</evidence>
<evidence type="ECO:0000256" key="4">
    <source>
        <dbReference type="ARBA" id="ARBA00022645"/>
    </source>
</evidence>
<dbReference type="STRING" id="1489064.WH96_09215"/>
<feature type="compositionally biased region" description="Gly residues" evidence="15">
    <location>
        <begin position="15"/>
        <end position="24"/>
    </location>
</feature>
<dbReference type="InterPro" id="IPR050396">
    <property type="entry name" value="Glycosyltr_51/Transpeptidase"/>
</dbReference>
<dbReference type="Pfam" id="PF00912">
    <property type="entry name" value="Transgly"/>
    <property type="match status" value="1"/>
</dbReference>
<comment type="catalytic activity">
    <reaction evidence="14">
        <text>[GlcNAc-(1-&gt;4)-Mur2Ac(oyl-L-Ala-gamma-D-Glu-L-Lys-D-Ala-D-Ala)](n)-di-trans,octa-cis-undecaprenyl diphosphate + beta-D-GlcNAc-(1-&gt;4)-Mur2Ac(oyl-L-Ala-gamma-D-Glu-L-Lys-D-Ala-D-Ala)-di-trans,octa-cis-undecaprenyl diphosphate = [GlcNAc-(1-&gt;4)-Mur2Ac(oyl-L-Ala-gamma-D-Glu-L-Lys-D-Ala-D-Ala)](n+1)-di-trans,octa-cis-undecaprenyl diphosphate + di-trans,octa-cis-undecaprenyl diphosphate + H(+)</text>
        <dbReference type="Rhea" id="RHEA:23708"/>
        <dbReference type="Rhea" id="RHEA-COMP:9602"/>
        <dbReference type="Rhea" id="RHEA-COMP:9603"/>
        <dbReference type="ChEBI" id="CHEBI:15378"/>
        <dbReference type="ChEBI" id="CHEBI:58405"/>
        <dbReference type="ChEBI" id="CHEBI:60033"/>
        <dbReference type="ChEBI" id="CHEBI:78435"/>
        <dbReference type="EC" id="2.4.99.28"/>
    </reaction>
</comment>
<dbReference type="InterPro" id="IPR001460">
    <property type="entry name" value="PCN-bd_Tpept"/>
</dbReference>
<feature type="domain" description="Penicillin-binding protein transpeptidase" evidence="17">
    <location>
        <begin position="382"/>
        <end position="613"/>
    </location>
</feature>
<dbReference type="PATRIC" id="fig|1489064.4.peg.3122"/>
<comment type="similarity">
    <text evidence="2">In the C-terminal section; belongs to the transpeptidase family.</text>
</comment>
<evidence type="ECO:0000259" key="17">
    <source>
        <dbReference type="Pfam" id="PF00905"/>
    </source>
</evidence>
<feature type="domain" description="Glycosyl transferase family 51" evidence="18">
    <location>
        <begin position="130"/>
        <end position="296"/>
    </location>
</feature>
<dbReference type="OrthoDB" id="9766909at2"/>
<evidence type="ECO:0000256" key="12">
    <source>
        <dbReference type="ARBA" id="ARBA00023316"/>
    </source>
</evidence>
<evidence type="ECO:0000313" key="20">
    <source>
        <dbReference type="Proteomes" id="UP000035444"/>
    </source>
</evidence>
<keyword evidence="7" id="KW-0808">Transferase</keyword>
<evidence type="ECO:0000256" key="9">
    <source>
        <dbReference type="ARBA" id="ARBA00022960"/>
    </source>
</evidence>
<evidence type="ECO:0000256" key="2">
    <source>
        <dbReference type="ARBA" id="ARBA00007090"/>
    </source>
</evidence>
<keyword evidence="16" id="KW-0472">Membrane</keyword>
<comment type="similarity">
    <text evidence="3">In the N-terminal section; belongs to the glycosyltransferase 51 family.</text>
</comment>
<evidence type="ECO:0000256" key="7">
    <source>
        <dbReference type="ARBA" id="ARBA00022679"/>
    </source>
</evidence>
<feature type="transmembrane region" description="Helical" evidence="16">
    <location>
        <begin position="74"/>
        <end position="98"/>
    </location>
</feature>
<keyword evidence="11" id="KW-0511">Multifunctional enzyme</keyword>
<dbReference type="EMBL" id="LAQL01000006">
    <property type="protein sequence ID" value="KLN60670.1"/>
    <property type="molecule type" value="Genomic_DNA"/>
</dbReference>
<dbReference type="Pfam" id="PF00905">
    <property type="entry name" value="Transpeptidase"/>
    <property type="match status" value="1"/>
</dbReference>
<evidence type="ECO:0000313" key="19">
    <source>
        <dbReference type="EMBL" id="KLN60670.1"/>
    </source>
</evidence>